<proteinExistence type="inferred from homology"/>
<accession>A0ABP9KDU1</accession>
<dbReference type="PANTHER" id="PTHR24321">
    <property type="entry name" value="DEHYDROGENASES, SHORT CHAIN"/>
    <property type="match status" value="1"/>
</dbReference>
<dbReference type="PANTHER" id="PTHR24321:SF8">
    <property type="entry name" value="ESTRADIOL 17-BETA-DEHYDROGENASE 8-RELATED"/>
    <property type="match status" value="1"/>
</dbReference>
<dbReference type="Gene3D" id="3.40.50.720">
    <property type="entry name" value="NAD(P)-binding Rossmann-like Domain"/>
    <property type="match status" value="1"/>
</dbReference>
<protein>
    <submittedName>
        <fullName evidence="3">SDR family oxidoreductase</fullName>
    </submittedName>
</protein>
<keyword evidence="2" id="KW-0560">Oxidoreductase</keyword>
<name>A0ABP9KDU1_9NOCA</name>
<dbReference type="EMBL" id="BAABJM010000002">
    <property type="protein sequence ID" value="GAA5054768.1"/>
    <property type="molecule type" value="Genomic_DNA"/>
</dbReference>
<dbReference type="PRINTS" id="PR00081">
    <property type="entry name" value="GDHRDH"/>
</dbReference>
<dbReference type="InterPro" id="IPR036291">
    <property type="entry name" value="NAD(P)-bd_dom_sf"/>
</dbReference>
<dbReference type="CDD" id="cd05233">
    <property type="entry name" value="SDR_c"/>
    <property type="match status" value="1"/>
</dbReference>
<evidence type="ECO:0000256" key="1">
    <source>
        <dbReference type="ARBA" id="ARBA00006484"/>
    </source>
</evidence>
<keyword evidence="4" id="KW-1185">Reference proteome</keyword>
<comment type="caution">
    <text evidence="3">The sequence shown here is derived from an EMBL/GenBank/DDBJ whole genome shotgun (WGS) entry which is preliminary data.</text>
</comment>
<dbReference type="NCBIfam" id="NF005395">
    <property type="entry name" value="PRK06940.1"/>
    <property type="match status" value="1"/>
</dbReference>
<evidence type="ECO:0000313" key="4">
    <source>
        <dbReference type="Proteomes" id="UP001500603"/>
    </source>
</evidence>
<gene>
    <name evidence="3" type="ORF">GCM10023318_30130</name>
</gene>
<evidence type="ECO:0000256" key="2">
    <source>
        <dbReference type="ARBA" id="ARBA00023002"/>
    </source>
</evidence>
<dbReference type="SUPFAM" id="SSF51735">
    <property type="entry name" value="NAD(P)-binding Rossmann-fold domains"/>
    <property type="match status" value="1"/>
</dbReference>
<reference evidence="4" key="1">
    <citation type="journal article" date="2019" name="Int. J. Syst. Evol. Microbiol.">
        <title>The Global Catalogue of Microorganisms (GCM) 10K type strain sequencing project: providing services to taxonomists for standard genome sequencing and annotation.</title>
        <authorList>
            <consortium name="The Broad Institute Genomics Platform"/>
            <consortium name="The Broad Institute Genome Sequencing Center for Infectious Disease"/>
            <person name="Wu L."/>
            <person name="Ma J."/>
        </authorList>
    </citation>
    <scope>NUCLEOTIDE SEQUENCE [LARGE SCALE GENOMIC DNA]</scope>
    <source>
        <strain evidence="4">JCM 18298</strain>
    </source>
</reference>
<comment type="similarity">
    <text evidence="1">Belongs to the short-chain dehydrogenases/reductases (SDR) family.</text>
</comment>
<organism evidence="3 4">
    <name type="scientific">Nocardia callitridis</name>
    <dbReference type="NCBI Taxonomy" id="648753"/>
    <lineage>
        <taxon>Bacteria</taxon>
        <taxon>Bacillati</taxon>
        <taxon>Actinomycetota</taxon>
        <taxon>Actinomycetes</taxon>
        <taxon>Mycobacteriales</taxon>
        <taxon>Nocardiaceae</taxon>
        <taxon>Nocardia</taxon>
    </lineage>
</organism>
<dbReference type="Proteomes" id="UP001500603">
    <property type="component" value="Unassembled WGS sequence"/>
</dbReference>
<dbReference type="Pfam" id="PF13561">
    <property type="entry name" value="adh_short_C2"/>
    <property type="match status" value="1"/>
</dbReference>
<dbReference type="InterPro" id="IPR002347">
    <property type="entry name" value="SDR_fam"/>
</dbReference>
<sequence>MLIGAGGMGQAIVRRIGAGSHLLVADLDQEVLHRVAEELRTEGHLVSTQTVDVSARESVSALARRATELGEVRSVVHTAGLSPVQASVQSILAVDLLGVALVLEEFSRVVARGGAGVVIASMAGHFHPGLPGAEALRLMTTPPDELLSVPSTNQDNFDPGSAYAFAKHVNRLQVRAASTSWGARGARINSISPGVIATTMGNAELASERGATMRRLIDDSNAGRIGTSTDIAAAAEFLLGPNASFISGTDLLVDGGAVAAQTSRNRPDTEGTVR</sequence>
<dbReference type="Pfam" id="PF00106">
    <property type="entry name" value="adh_short"/>
    <property type="match status" value="1"/>
</dbReference>
<evidence type="ECO:0000313" key="3">
    <source>
        <dbReference type="EMBL" id="GAA5054768.1"/>
    </source>
</evidence>